<reference evidence="2 3" key="1">
    <citation type="journal article" date="2009" name="Stand. Genomic Sci.">
        <title>Complete genome sequence of Rhodothermus marinus type strain (R-10).</title>
        <authorList>
            <person name="Nolan M."/>
            <person name="Tindall B.J."/>
            <person name="Pomrenke H."/>
            <person name="Lapidus A."/>
            <person name="Copeland A."/>
            <person name="Glavina Del Rio T."/>
            <person name="Lucas S."/>
            <person name="Chen F."/>
            <person name="Tice H."/>
            <person name="Cheng J.F."/>
            <person name="Saunders E."/>
            <person name="Han C."/>
            <person name="Bruce D."/>
            <person name="Goodwin L."/>
            <person name="Chain P."/>
            <person name="Pitluck S."/>
            <person name="Ovchinikova G."/>
            <person name="Pati A."/>
            <person name="Ivanova N."/>
            <person name="Mavromatis K."/>
            <person name="Chen A."/>
            <person name="Palaniappan K."/>
            <person name="Land M."/>
            <person name="Hauser L."/>
            <person name="Chang Y.J."/>
            <person name="Jeffries C.D."/>
            <person name="Brettin T."/>
            <person name="Goker M."/>
            <person name="Bristow J."/>
            <person name="Eisen J.A."/>
            <person name="Markowitz V."/>
            <person name="Hugenholtz P."/>
            <person name="Kyrpides N.C."/>
            <person name="Klenk H.P."/>
            <person name="Detter J.C."/>
        </authorList>
    </citation>
    <scope>NUCLEOTIDE SEQUENCE [LARGE SCALE GENOMIC DNA]</scope>
    <source>
        <strain evidence="3">ATCC 43812 / DSM 4252 / R-10</strain>
    </source>
</reference>
<dbReference type="KEGG" id="rmr:Rmar_1964"/>
<protein>
    <recommendedName>
        <fullName evidence="4">Asparagine synthetase B</fullName>
    </recommendedName>
</protein>
<dbReference type="AlphaFoldDB" id="D0MKD5"/>
<evidence type="ECO:0000256" key="1">
    <source>
        <dbReference type="SAM" id="SignalP"/>
    </source>
</evidence>
<feature type="chain" id="PRO_5003012241" description="Asparagine synthetase B" evidence="1">
    <location>
        <begin position="19"/>
        <end position="418"/>
    </location>
</feature>
<name>D0MKD5_RHOM4</name>
<gene>
    <name evidence="2" type="ordered locus">Rmar_1964</name>
</gene>
<dbReference type="RefSeq" id="WP_012844458.1">
    <property type="nucleotide sequence ID" value="NC_013501.1"/>
</dbReference>
<evidence type="ECO:0000313" key="3">
    <source>
        <dbReference type="Proteomes" id="UP000002221"/>
    </source>
</evidence>
<dbReference type="STRING" id="518766.Rmar_1964"/>
<feature type="signal peptide" evidence="1">
    <location>
        <begin position="1"/>
        <end position="18"/>
    </location>
</feature>
<organism evidence="2 3">
    <name type="scientific">Rhodothermus marinus (strain ATCC 43812 / DSM 4252 / R-10)</name>
    <name type="common">Rhodothermus obamensis</name>
    <dbReference type="NCBI Taxonomy" id="518766"/>
    <lineage>
        <taxon>Bacteria</taxon>
        <taxon>Pseudomonadati</taxon>
        <taxon>Rhodothermota</taxon>
        <taxon>Rhodothermia</taxon>
        <taxon>Rhodothermales</taxon>
        <taxon>Rhodothermaceae</taxon>
        <taxon>Rhodothermus</taxon>
    </lineage>
</organism>
<dbReference type="Proteomes" id="UP000002221">
    <property type="component" value="Chromosome"/>
</dbReference>
<keyword evidence="3" id="KW-1185">Reference proteome</keyword>
<dbReference type="HOGENOM" id="CLU_657003_0_0_10"/>
<dbReference type="EMBL" id="CP001807">
    <property type="protein sequence ID" value="ACY48847.1"/>
    <property type="molecule type" value="Genomic_DNA"/>
</dbReference>
<accession>D0MKD5</accession>
<evidence type="ECO:0008006" key="4">
    <source>
        <dbReference type="Google" id="ProtNLM"/>
    </source>
</evidence>
<sequence length="418" mass="47681">MRRWMLLLVWWLAAPAAAQQILIPMDAYQTDHLKAYGVAYWALSQGVDVDWLLNYRGGAFLLQDFPGLQAELRIRGVAFEAIDDATAARILAEVEAEDRNTAVVRLEKAPRIAVYAPPYAQPWDDAVMLALNYAEVPYDRIYDDEVLSGELEKYDWLHLHHEDFTGQFGKFIQYRHMPWYVEQQRQDEATARKHGFRKVSQLKLAVAQAIREYVRRGGFLFAMCSGTDTFDIALAAHNTDIVPAEYDGDPVDPDALQKLDYSQTLAFTNFTPVFNPYEYEHSDIDVGPPPPQLRDPALDYFTLHEFSAKWDPVPTMLTQNHVATIKGFIGQTTAFRKSLIKPEVVILAEAPGRDEVKYLYGPFGQGFFTFYAGHDPEDYQHFVGDPPTDLSLHKNSPGYRLILNNILFPAARKQKRKT</sequence>
<keyword evidence="1" id="KW-0732">Signal</keyword>
<dbReference type="OrthoDB" id="617985at2"/>
<dbReference type="eggNOG" id="ENOG502Z7SQ">
    <property type="taxonomic scope" value="Bacteria"/>
</dbReference>
<proteinExistence type="predicted"/>
<evidence type="ECO:0000313" key="2">
    <source>
        <dbReference type="EMBL" id="ACY48847.1"/>
    </source>
</evidence>